<keyword evidence="3" id="KW-1185">Reference proteome</keyword>
<gene>
    <name evidence="2" type="ORF">SAMN05421543_104140</name>
</gene>
<evidence type="ECO:0000256" key="1">
    <source>
        <dbReference type="SAM" id="MobiDB-lite"/>
    </source>
</evidence>
<dbReference type="OrthoDB" id="9874319at2"/>
<dbReference type="AlphaFoldDB" id="A0A1I7HDV4"/>
<sequence>MEMHRDRTDRRETERHPVARAEEDDLHHLISSLDEHQRRQVRAYIERLKLGQIRYSGPQNGLYTGEFPDRIGGFVQDP</sequence>
<evidence type="ECO:0000313" key="3">
    <source>
        <dbReference type="Proteomes" id="UP000183508"/>
    </source>
</evidence>
<evidence type="ECO:0000313" key="2">
    <source>
        <dbReference type="EMBL" id="SFU58883.1"/>
    </source>
</evidence>
<protein>
    <submittedName>
        <fullName evidence="2">Uncharacterized protein</fullName>
    </submittedName>
</protein>
<name>A0A1I7HDV4_9BACL</name>
<organism evidence="2 3">
    <name type="scientific">Alicyclobacillus macrosporangiidus</name>
    <dbReference type="NCBI Taxonomy" id="392015"/>
    <lineage>
        <taxon>Bacteria</taxon>
        <taxon>Bacillati</taxon>
        <taxon>Bacillota</taxon>
        <taxon>Bacilli</taxon>
        <taxon>Bacillales</taxon>
        <taxon>Alicyclobacillaceae</taxon>
        <taxon>Alicyclobacillus</taxon>
    </lineage>
</organism>
<reference evidence="3" key="1">
    <citation type="submission" date="2016-10" db="EMBL/GenBank/DDBJ databases">
        <authorList>
            <person name="Varghese N."/>
        </authorList>
    </citation>
    <scope>NUCLEOTIDE SEQUENCE [LARGE SCALE GENOMIC DNA]</scope>
    <source>
        <strain evidence="3">DSM 17980</strain>
    </source>
</reference>
<accession>A0A1I7HDV4</accession>
<dbReference type="EMBL" id="FPBV01000004">
    <property type="protein sequence ID" value="SFU58883.1"/>
    <property type="molecule type" value="Genomic_DNA"/>
</dbReference>
<dbReference type="RefSeq" id="WP_074950321.1">
    <property type="nucleotide sequence ID" value="NZ_FPBV01000004.1"/>
</dbReference>
<dbReference type="Proteomes" id="UP000183508">
    <property type="component" value="Unassembled WGS sequence"/>
</dbReference>
<feature type="region of interest" description="Disordered" evidence="1">
    <location>
        <begin position="1"/>
        <end position="25"/>
    </location>
</feature>
<proteinExistence type="predicted"/>